<feature type="domain" description="Aldehyde oxidase/xanthine dehydrogenase a/b hammerhead" evidence="3">
    <location>
        <begin position="48"/>
        <end position="160"/>
    </location>
</feature>
<proteinExistence type="predicted"/>
<dbReference type="Pfam" id="PF02738">
    <property type="entry name" value="MoCoBD_1"/>
    <property type="match status" value="1"/>
</dbReference>
<organism evidence="4 5">
    <name type="scientific">Fulvimarina manganoxydans</name>
    <dbReference type="NCBI Taxonomy" id="937218"/>
    <lineage>
        <taxon>Bacteria</taxon>
        <taxon>Pseudomonadati</taxon>
        <taxon>Pseudomonadota</taxon>
        <taxon>Alphaproteobacteria</taxon>
        <taxon>Hyphomicrobiales</taxon>
        <taxon>Aurantimonadaceae</taxon>
        <taxon>Fulvimarina</taxon>
    </lineage>
</organism>
<keyword evidence="1" id="KW-0500">Molybdenum</keyword>
<dbReference type="AlphaFoldDB" id="A0A1W2EMG7"/>
<dbReference type="Gene3D" id="3.90.1170.50">
    <property type="entry name" value="Aldehyde oxidase/xanthine dehydrogenase, a/b hammerhead"/>
    <property type="match status" value="1"/>
</dbReference>
<dbReference type="Pfam" id="PF20256">
    <property type="entry name" value="MoCoBD_2"/>
    <property type="match status" value="1"/>
</dbReference>
<accession>A0A1W2EMG7</accession>
<keyword evidence="2" id="KW-0560">Oxidoreductase</keyword>
<dbReference type="EMBL" id="FWXR01000028">
    <property type="protein sequence ID" value="SMD10712.1"/>
    <property type="molecule type" value="Genomic_DNA"/>
</dbReference>
<dbReference type="PANTHER" id="PTHR11908:SF132">
    <property type="entry name" value="ALDEHYDE OXIDASE 1-RELATED"/>
    <property type="match status" value="1"/>
</dbReference>
<dbReference type="InterPro" id="IPR008274">
    <property type="entry name" value="AldOxase/xan_DH_MoCoBD1"/>
</dbReference>
<dbReference type="Gene3D" id="3.30.365.10">
    <property type="entry name" value="Aldehyde oxidase/xanthine dehydrogenase, molybdopterin binding domain"/>
    <property type="match status" value="4"/>
</dbReference>
<dbReference type="RefSeq" id="WP_210190556.1">
    <property type="nucleotide sequence ID" value="NZ_FWXR01000028.1"/>
</dbReference>
<evidence type="ECO:0000313" key="5">
    <source>
        <dbReference type="Proteomes" id="UP000192656"/>
    </source>
</evidence>
<dbReference type="SUPFAM" id="SSF54665">
    <property type="entry name" value="CO dehydrogenase molybdoprotein N-domain-like"/>
    <property type="match status" value="1"/>
</dbReference>
<evidence type="ECO:0000256" key="1">
    <source>
        <dbReference type="ARBA" id="ARBA00022505"/>
    </source>
</evidence>
<reference evidence="4 5" key="1">
    <citation type="submission" date="2017-04" db="EMBL/GenBank/DDBJ databases">
        <authorList>
            <person name="Afonso C.L."/>
            <person name="Miller P.J."/>
            <person name="Scott M.A."/>
            <person name="Spackman E."/>
            <person name="Goraichik I."/>
            <person name="Dimitrov K.M."/>
            <person name="Suarez D.L."/>
            <person name="Swayne D.E."/>
        </authorList>
    </citation>
    <scope>NUCLEOTIDE SEQUENCE [LARGE SCALE GENOMIC DNA]</scope>
    <source>
        <strain evidence="4 5">CGMCC 1.10972</strain>
    </source>
</reference>
<evidence type="ECO:0000256" key="2">
    <source>
        <dbReference type="ARBA" id="ARBA00023002"/>
    </source>
</evidence>
<dbReference type="InterPro" id="IPR016208">
    <property type="entry name" value="Ald_Oxase/xanthine_DH-like"/>
</dbReference>
<dbReference type="InterPro" id="IPR036856">
    <property type="entry name" value="Ald_Oxase/Xan_DH_a/b_sf"/>
</dbReference>
<name>A0A1W2EMG7_9HYPH</name>
<protein>
    <submittedName>
        <fullName evidence="4">Xanthine dehydrogenase YagR molybdenum-binding subunit</fullName>
    </submittedName>
</protein>
<dbReference type="STRING" id="937218.SAMN06297251_12818"/>
<dbReference type="GO" id="GO:0016491">
    <property type="term" value="F:oxidoreductase activity"/>
    <property type="evidence" value="ECO:0007669"/>
    <property type="project" value="UniProtKB-KW"/>
</dbReference>
<dbReference type="PANTHER" id="PTHR11908">
    <property type="entry name" value="XANTHINE DEHYDROGENASE"/>
    <property type="match status" value="1"/>
</dbReference>
<sequence>MADDRMTFEATPTMDIETQDKVESAERAAENGNVGAALSRVDGPLKVTGQARYAADFAVPNPLYAHLVISTVGKGRITAIKDEAARKVKGVRAIYSHANKLDSGSAKFFAAGGQAQQSWEPFAEPDVRFYGETVGLVVAETILAAREAAAALSFDYETSDPAAVFGADGVERQDMPDKTITKGDFTSAFEAAPVKIASDYETAPNVHNAMELFATTAHWVGDKLTVYVPSQWVKGFQIGLAEELGIDEANIEIVCPFVGGGFGGKGSLFTWVSLIAAASRELGRPVKLYVTREQGFTTASFRAETRQRVRLGAGEDGRFQALEHAGEELTSRADNYFVNGQEATVRMYQADAIRTELATIHADRQTPGFMRAPAETPYFFGLESAVDEIARELSMDPVELRIKNDTMVDPVDGVPYTSRSLKECFRQGGEAFGWSNYTPEIGSMNEDEWLIGWGVATSTYPTQMSPCTVRIHLDVTGEARLQVASHDLGTGAYTVLTQAVAEELGIEPSQVRVELGDSRLPPGTIAGGSITTASNVSAIMIACERIRNRLGIEKGSDTDLAAAFDRFGQAGIEEYAEWTPPGAKKDAPKTLYNGKVKIVGGPEEDYTAFAFGAIFSEVRINKYTREIRVPRMTGAFAAGRIMNAKTAKSQYLGGMVWGIGHALHEVAEVDPRTGAYMNDNISEYLVPVNADVPNMDAIIVPEVDDKVNPAGVKGIGEIGIVGVAASIANAVHHATGKRLRRIPIRLDDLVDV</sequence>
<dbReference type="Pfam" id="PF01315">
    <property type="entry name" value="Ald_Xan_dh_C"/>
    <property type="match status" value="1"/>
</dbReference>
<dbReference type="Proteomes" id="UP000192656">
    <property type="component" value="Unassembled WGS sequence"/>
</dbReference>
<dbReference type="InterPro" id="IPR037165">
    <property type="entry name" value="AldOxase/xan_DH_Mopterin-bd_sf"/>
</dbReference>
<gene>
    <name evidence="4" type="ORF">SAMN06297251_12818</name>
</gene>
<keyword evidence="5" id="KW-1185">Reference proteome</keyword>
<dbReference type="GO" id="GO:0005506">
    <property type="term" value="F:iron ion binding"/>
    <property type="evidence" value="ECO:0007669"/>
    <property type="project" value="InterPro"/>
</dbReference>
<dbReference type="InterPro" id="IPR000674">
    <property type="entry name" value="Ald_Oxase/Xan_DH_a/b"/>
</dbReference>
<dbReference type="SUPFAM" id="SSF56003">
    <property type="entry name" value="Molybdenum cofactor-binding domain"/>
    <property type="match status" value="1"/>
</dbReference>
<dbReference type="SMART" id="SM01008">
    <property type="entry name" value="Ald_Xan_dh_C"/>
    <property type="match status" value="1"/>
</dbReference>
<evidence type="ECO:0000259" key="3">
    <source>
        <dbReference type="SMART" id="SM01008"/>
    </source>
</evidence>
<dbReference type="InterPro" id="IPR046867">
    <property type="entry name" value="AldOxase/xan_DH_MoCoBD2"/>
</dbReference>
<evidence type="ECO:0000313" key="4">
    <source>
        <dbReference type="EMBL" id="SMD10712.1"/>
    </source>
</evidence>